<keyword evidence="11" id="KW-0732">Signal</keyword>
<sequence>MPILAFLAALLVLLPLPHHWKARNIATLTMIGWLSVSNMIFGINSILWANKVDIKLVVWCDIVAKIQMGANVALPAACFCLDLHLARVASTRNVKTTLSDKRRRMIFESVVCIGVPIVYMALHYIVQGHRFDIVEGFGCRPTTFVSWPAILIVWVIPLALAIGACINATRALCYFVERRSSFANHLQDSNSGLTTSRYFRLLALSGSEMCWGILVTSLNMWFTFRHGILPWTSWDDVHFQFSGIGQFPTLFIPQSELAWTFFLWWTIPISAFLFFGFFSFGQESMRDYRACIAWFSRVILRRKPDDKKAVGFTSFPRSMYVASCH</sequence>
<dbReference type="GO" id="GO:0005886">
    <property type="term" value="C:plasma membrane"/>
    <property type="evidence" value="ECO:0007669"/>
    <property type="project" value="TreeGrafter"/>
</dbReference>
<feature type="transmembrane region" description="Helical" evidence="10">
    <location>
        <begin position="201"/>
        <end position="224"/>
    </location>
</feature>
<evidence type="ECO:0008006" key="14">
    <source>
        <dbReference type="Google" id="ProtNLM"/>
    </source>
</evidence>
<dbReference type="CDD" id="cd14966">
    <property type="entry name" value="7tmD_STE3"/>
    <property type="match status" value="1"/>
</dbReference>
<keyword evidence="4 10" id="KW-0812">Transmembrane</keyword>
<feature type="signal peptide" evidence="11">
    <location>
        <begin position="1"/>
        <end position="22"/>
    </location>
</feature>
<gene>
    <name evidence="12" type="ORF">JAAARDRAFT_141725</name>
</gene>
<keyword evidence="3" id="KW-0589">Pheromone response</keyword>
<accession>A0A067PJC6</accession>
<evidence type="ECO:0000256" key="7">
    <source>
        <dbReference type="ARBA" id="ARBA00023136"/>
    </source>
</evidence>
<dbReference type="Proteomes" id="UP000027265">
    <property type="component" value="Unassembled WGS sequence"/>
</dbReference>
<evidence type="ECO:0000256" key="9">
    <source>
        <dbReference type="ARBA" id="ARBA00023224"/>
    </source>
</evidence>
<evidence type="ECO:0000256" key="6">
    <source>
        <dbReference type="ARBA" id="ARBA00023040"/>
    </source>
</evidence>
<dbReference type="Pfam" id="PF02076">
    <property type="entry name" value="STE3"/>
    <property type="match status" value="1"/>
</dbReference>
<dbReference type="PANTHER" id="PTHR28097:SF1">
    <property type="entry name" value="PHEROMONE A FACTOR RECEPTOR"/>
    <property type="match status" value="1"/>
</dbReference>
<evidence type="ECO:0000256" key="1">
    <source>
        <dbReference type="ARBA" id="ARBA00004141"/>
    </source>
</evidence>
<dbReference type="InterPro" id="IPR001499">
    <property type="entry name" value="GPCR_STE3"/>
</dbReference>
<feature type="transmembrane region" description="Helical" evidence="10">
    <location>
        <begin position="105"/>
        <end position="126"/>
    </location>
</feature>
<dbReference type="OrthoDB" id="2874149at2759"/>
<evidence type="ECO:0000256" key="3">
    <source>
        <dbReference type="ARBA" id="ARBA00022507"/>
    </source>
</evidence>
<dbReference type="GO" id="GO:0000750">
    <property type="term" value="P:pheromone-dependent signal transduction involved in conjugation with cellular fusion"/>
    <property type="evidence" value="ECO:0007669"/>
    <property type="project" value="TreeGrafter"/>
</dbReference>
<proteinExistence type="inferred from homology"/>
<evidence type="ECO:0000256" key="4">
    <source>
        <dbReference type="ARBA" id="ARBA00022692"/>
    </source>
</evidence>
<keyword evidence="13" id="KW-1185">Reference proteome</keyword>
<feature type="transmembrane region" description="Helical" evidence="10">
    <location>
        <begin position="146"/>
        <end position="169"/>
    </location>
</feature>
<dbReference type="PRINTS" id="PR00899">
    <property type="entry name" value="GPCRSTE3"/>
</dbReference>
<dbReference type="InParanoid" id="A0A067PJC6"/>
<evidence type="ECO:0000256" key="8">
    <source>
        <dbReference type="ARBA" id="ARBA00023170"/>
    </source>
</evidence>
<evidence type="ECO:0000256" key="11">
    <source>
        <dbReference type="SAM" id="SignalP"/>
    </source>
</evidence>
<comment type="subcellular location">
    <subcellularLocation>
        <location evidence="1">Membrane</location>
        <topology evidence="1">Multi-pass membrane protein</topology>
    </subcellularLocation>
</comment>
<dbReference type="AlphaFoldDB" id="A0A067PJC6"/>
<protein>
    <recommendedName>
        <fullName evidence="14">Fungal pheromone STE3G-protein-coupled receptor</fullName>
    </recommendedName>
</protein>
<name>A0A067PJC6_9AGAM</name>
<feature type="transmembrane region" description="Helical" evidence="10">
    <location>
        <begin position="257"/>
        <end position="280"/>
    </location>
</feature>
<organism evidence="12 13">
    <name type="scientific">Jaapia argillacea MUCL 33604</name>
    <dbReference type="NCBI Taxonomy" id="933084"/>
    <lineage>
        <taxon>Eukaryota</taxon>
        <taxon>Fungi</taxon>
        <taxon>Dikarya</taxon>
        <taxon>Basidiomycota</taxon>
        <taxon>Agaricomycotina</taxon>
        <taxon>Agaricomycetes</taxon>
        <taxon>Agaricomycetidae</taxon>
        <taxon>Jaapiales</taxon>
        <taxon>Jaapiaceae</taxon>
        <taxon>Jaapia</taxon>
    </lineage>
</organism>
<dbReference type="EMBL" id="KL197758">
    <property type="protein sequence ID" value="KDQ50566.1"/>
    <property type="molecule type" value="Genomic_DNA"/>
</dbReference>
<reference evidence="13" key="1">
    <citation type="journal article" date="2014" name="Proc. Natl. Acad. Sci. U.S.A.">
        <title>Extensive sampling of basidiomycete genomes demonstrates inadequacy of the white-rot/brown-rot paradigm for wood decay fungi.</title>
        <authorList>
            <person name="Riley R."/>
            <person name="Salamov A.A."/>
            <person name="Brown D.W."/>
            <person name="Nagy L.G."/>
            <person name="Floudas D."/>
            <person name="Held B.W."/>
            <person name="Levasseur A."/>
            <person name="Lombard V."/>
            <person name="Morin E."/>
            <person name="Otillar R."/>
            <person name="Lindquist E.A."/>
            <person name="Sun H."/>
            <person name="LaButti K.M."/>
            <person name="Schmutz J."/>
            <person name="Jabbour D."/>
            <person name="Luo H."/>
            <person name="Baker S.E."/>
            <person name="Pisabarro A.G."/>
            <person name="Walton J.D."/>
            <person name="Blanchette R.A."/>
            <person name="Henrissat B."/>
            <person name="Martin F."/>
            <person name="Cullen D."/>
            <person name="Hibbett D.S."/>
            <person name="Grigoriev I.V."/>
        </authorList>
    </citation>
    <scope>NUCLEOTIDE SEQUENCE [LARGE SCALE GENOMIC DNA]</scope>
    <source>
        <strain evidence="13">MUCL 33604</strain>
    </source>
</reference>
<keyword evidence="5 10" id="KW-1133">Transmembrane helix</keyword>
<evidence type="ECO:0000256" key="2">
    <source>
        <dbReference type="ARBA" id="ARBA00011085"/>
    </source>
</evidence>
<dbReference type="PANTHER" id="PTHR28097">
    <property type="entry name" value="PHEROMONE A FACTOR RECEPTOR"/>
    <property type="match status" value="1"/>
</dbReference>
<keyword evidence="7 10" id="KW-0472">Membrane</keyword>
<dbReference type="GO" id="GO:0004933">
    <property type="term" value="F:mating-type a-factor pheromone receptor activity"/>
    <property type="evidence" value="ECO:0007669"/>
    <property type="project" value="InterPro"/>
</dbReference>
<evidence type="ECO:0000256" key="10">
    <source>
        <dbReference type="SAM" id="Phobius"/>
    </source>
</evidence>
<keyword evidence="8" id="KW-0675">Receptor</keyword>
<dbReference type="PRINTS" id="PR00900">
    <property type="entry name" value="PHEROMONEAR"/>
</dbReference>
<feature type="chain" id="PRO_5001647563" description="Fungal pheromone STE3G-protein-coupled receptor" evidence="11">
    <location>
        <begin position="23"/>
        <end position="325"/>
    </location>
</feature>
<evidence type="ECO:0000256" key="5">
    <source>
        <dbReference type="ARBA" id="ARBA00022989"/>
    </source>
</evidence>
<keyword evidence="6" id="KW-0297">G-protein coupled receptor</keyword>
<comment type="similarity">
    <text evidence="2">Belongs to the G-protein coupled receptor 4 family.</text>
</comment>
<dbReference type="InterPro" id="IPR001546">
    <property type="entry name" value="GPCR_Pheromne_A_rcpt"/>
</dbReference>
<evidence type="ECO:0000313" key="12">
    <source>
        <dbReference type="EMBL" id="KDQ50566.1"/>
    </source>
</evidence>
<evidence type="ECO:0000313" key="13">
    <source>
        <dbReference type="Proteomes" id="UP000027265"/>
    </source>
</evidence>
<keyword evidence="9" id="KW-0807">Transducer</keyword>
<feature type="transmembrane region" description="Helical" evidence="10">
    <location>
        <begin position="31"/>
        <end position="49"/>
    </location>
</feature>
<dbReference type="HOGENOM" id="CLU_027592_0_0_1"/>
<dbReference type="FunCoup" id="A0A067PJC6">
    <property type="interactions" value="94"/>
</dbReference>